<name>A0A4Y7LF14_PAPSO</name>
<dbReference type="Proteomes" id="UP000316621">
    <property type="component" value="Chromosome 11"/>
</dbReference>
<protein>
    <submittedName>
        <fullName evidence="2">Uncharacterized protein</fullName>
    </submittedName>
</protein>
<evidence type="ECO:0000256" key="1">
    <source>
        <dbReference type="SAM" id="Phobius"/>
    </source>
</evidence>
<reference evidence="2 3" key="1">
    <citation type="journal article" date="2018" name="Science">
        <title>The opium poppy genome and morphinan production.</title>
        <authorList>
            <person name="Guo L."/>
            <person name="Winzer T."/>
            <person name="Yang X."/>
            <person name="Li Y."/>
            <person name="Ning Z."/>
            <person name="He Z."/>
            <person name="Teodor R."/>
            <person name="Lu Y."/>
            <person name="Bowser T.A."/>
            <person name="Graham I.A."/>
            <person name="Ye K."/>
        </authorList>
    </citation>
    <scope>NUCLEOTIDE SEQUENCE [LARGE SCALE GENOMIC DNA]</scope>
    <source>
        <strain evidence="3">cv. HN1</strain>
        <tissue evidence="2">Leaves</tissue>
    </source>
</reference>
<dbReference type="Gramene" id="RZC82881">
    <property type="protein sequence ID" value="RZC82881"/>
    <property type="gene ID" value="C5167_045674"/>
</dbReference>
<evidence type="ECO:0000313" key="3">
    <source>
        <dbReference type="Proteomes" id="UP000316621"/>
    </source>
</evidence>
<keyword evidence="1" id="KW-0812">Transmembrane</keyword>
<organism evidence="2 3">
    <name type="scientific">Papaver somniferum</name>
    <name type="common">Opium poppy</name>
    <dbReference type="NCBI Taxonomy" id="3469"/>
    <lineage>
        <taxon>Eukaryota</taxon>
        <taxon>Viridiplantae</taxon>
        <taxon>Streptophyta</taxon>
        <taxon>Embryophyta</taxon>
        <taxon>Tracheophyta</taxon>
        <taxon>Spermatophyta</taxon>
        <taxon>Magnoliopsida</taxon>
        <taxon>Ranunculales</taxon>
        <taxon>Papaveraceae</taxon>
        <taxon>Papaveroideae</taxon>
        <taxon>Papaver</taxon>
    </lineage>
</organism>
<keyword evidence="1" id="KW-0472">Membrane</keyword>
<dbReference type="AlphaFoldDB" id="A0A4Y7LF14"/>
<accession>A0A4Y7LF14</accession>
<evidence type="ECO:0000313" key="2">
    <source>
        <dbReference type="EMBL" id="RZC82881.1"/>
    </source>
</evidence>
<dbReference type="EMBL" id="CM010725">
    <property type="protein sequence ID" value="RZC82881.1"/>
    <property type="molecule type" value="Genomic_DNA"/>
</dbReference>
<keyword evidence="3" id="KW-1185">Reference proteome</keyword>
<keyword evidence="1" id="KW-1133">Transmembrane helix</keyword>
<feature type="transmembrane region" description="Helical" evidence="1">
    <location>
        <begin position="45"/>
        <end position="64"/>
    </location>
</feature>
<sequence>MCEGGDLDAADGLNLLDVVVRILSNQLSSLMWIDEKVGTHNHHSFYLSPVIVITQGLYYLLPLITRSLYY</sequence>
<gene>
    <name evidence="2" type="ORF">C5167_045674</name>
</gene>
<proteinExistence type="predicted"/>